<accession>A0A6J4N313</accession>
<feature type="chain" id="PRO_5026938674" description="TonB C-terminal domain-containing protein" evidence="2">
    <location>
        <begin position="21"/>
        <end position="254"/>
    </location>
</feature>
<dbReference type="Gene3D" id="3.30.1150.10">
    <property type="match status" value="1"/>
</dbReference>
<evidence type="ECO:0000256" key="2">
    <source>
        <dbReference type="SAM" id="SignalP"/>
    </source>
</evidence>
<proteinExistence type="predicted"/>
<protein>
    <recommendedName>
        <fullName evidence="4">TonB C-terminal domain-containing protein</fullName>
    </recommendedName>
</protein>
<reference evidence="3" key="1">
    <citation type="submission" date="2020-02" db="EMBL/GenBank/DDBJ databases">
        <authorList>
            <person name="Meier V. D."/>
        </authorList>
    </citation>
    <scope>NUCLEOTIDE SEQUENCE</scope>
    <source>
        <strain evidence="3">AVDCRST_MAG89</strain>
    </source>
</reference>
<name>A0A6J4N313_9BACT</name>
<keyword evidence="2" id="KW-0732">Signal</keyword>
<evidence type="ECO:0000256" key="1">
    <source>
        <dbReference type="SAM" id="MobiDB-lite"/>
    </source>
</evidence>
<organism evidence="3">
    <name type="scientific">uncultured Gemmatimonadota bacterium</name>
    <dbReference type="NCBI Taxonomy" id="203437"/>
    <lineage>
        <taxon>Bacteria</taxon>
        <taxon>Pseudomonadati</taxon>
        <taxon>Gemmatimonadota</taxon>
        <taxon>environmental samples</taxon>
    </lineage>
</organism>
<feature type="compositionally biased region" description="Gly residues" evidence="1">
    <location>
        <begin position="243"/>
        <end position="254"/>
    </location>
</feature>
<dbReference type="SUPFAM" id="SSF74653">
    <property type="entry name" value="TolA/TonB C-terminal domain"/>
    <property type="match status" value="1"/>
</dbReference>
<gene>
    <name evidence="3" type="ORF">AVDCRST_MAG89-5007</name>
</gene>
<dbReference type="EMBL" id="CADCTV010001059">
    <property type="protein sequence ID" value="CAA9375987.1"/>
    <property type="molecule type" value="Genomic_DNA"/>
</dbReference>
<sequence>MQTMRILHTLAMIAVLGACASAGGAGKVPEPDPALPVAAFIDSAALHRALLGAPPVPATLRQQPLFSVVYDSTGVLTKVEPLSDVIIPPVWGDTIAAILRRHVSPRLTTRKPVVEYVWLVSGPSPRIAVMDDLVEVRPQLLNGAEVQQAVEALATKLSGTSLYARGREFRAILTVRVNEQGLPEAPSLFRNSGNVEVNREIVALAARMRFQPARLSGYPVTVLVSLPITIVIPPSATETGSTGRRGGTGFPPVP</sequence>
<dbReference type="AlphaFoldDB" id="A0A6J4N313"/>
<evidence type="ECO:0000313" key="3">
    <source>
        <dbReference type="EMBL" id="CAA9375987.1"/>
    </source>
</evidence>
<dbReference type="PROSITE" id="PS51257">
    <property type="entry name" value="PROKAR_LIPOPROTEIN"/>
    <property type="match status" value="1"/>
</dbReference>
<evidence type="ECO:0008006" key="4">
    <source>
        <dbReference type="Google" id="ProtNLM"/>
    </source>
</evidence>
<feature type="signal peptide" evidence="2">
    <location>
        <begin position="1"/>
        <end position="20"/>
    </location>
</feature>
<feature type="region of interest" description="Disordered" evidence="1">
    <location>
        <begin position="235"/>
        <end position="254"/>
    </location>
</feature>